<dbReference type="Proteomes" id="UP000250235">
    <property type="component" value="Unassembled WGS sequence"/>
</dbReference>
<organism evidence="2 3">
    <name type="scientific">Dorcoceras hygrometricum</name>
    <dbReference type="NCBI Taxonomy" id="472368"/>
    <lineage>
        <taxon>Eukaryota</taxon>
        <taxon>Viridiplantae</taxon>
        <taxon>Streptophyta</taxon>
        <taxon>Embryophyta</taxon>
        <taxon>Tracheophyta</taxon>
        <taxon>Spermatophyta</taxon>
        <taxon>Magnoliopsida</taxon>
        <taxon>eudicotyledons</taxon>
        <taxon>Gunneridae</taxon>
        <taxon>Pentapetalae</taxon>
        <taxon>asterids</taxon>
        <taxon>lamiids</taxon>
        <taxon>Lamiales</taxon>
        <taxon>Gesneriaceae</taxon>
        <taxon>Didymocarpoideae</taxon>
        <taxon>Trichosporeae</taxon>
        <taxon>Loxocarpinae</taxon>
        <taxon>Dorcoceras</taxon>
    </lineage>
</organism>
<dbReference type="PANTHER" id="PTHR13052:SF3">
    <property type="entry name" value="NUCLEAR FACTOR RELATED TO KAPPA-B-BINDING PROTEIN"/>
    <property type="match status" value="1"/>
</dbReference>
<dbReference type="Pfam" id="PF25793">
    <property type="entry name" value="WHD_2nd_NFRKB"/>
    <property type="match status" value="1"/>
</dbReference>
<keyword evidence="3" id="KW-1185">Reference proteome</keyword>
<dbReference type="InterPro" id="IPR057748">
    <property type="entry name" value="NFRKB_WH_2"/>
</dbReference>
<protein>
    <recommendedName>
        <fullName evidence="1">Nuclear factor related to kappa-B-binding protein second winged helix domain-containing protein</fullName>
    </recommendedName>
</protein>
<feature type="domain" description="Nuclear factor related to kappa-B-binding protein second winged helix" evidence="1">
    <location>
        <begin position="316"/>
        <end position="454"/>
    </location>
</feature>
<evidence type="ECO:0000313" key="3">
    <source>
        <dbReference type="Proteomes" id="UP000250235"/>
    </source>
</evidence>
<dbReference type="AlphaFoldDB" id="A0A2Z7CXP7"/>
<dbReference type="PANTHER" id="PTHR13052">
    <property type="entry name" value="NFRKB-RELATED"/>
    <property type="match status" value="1"/>
</dbReference>
<name>A0A2Z7CXP7_9LAMI</name>
<proteinExistence type="predicted"/>
<dbReference type="GO" id="GO:0031011">
    <property type="term" value="C:Ino80 complex"/>
    <property type="evidence" value="ECO:0007669"/>
    <property type="project" value="InterPro"/>
</dbReference>
<reference evidence="2 3" key="1">
    <citation type="journal article" date="2015" name="Proc. Natl. Acad. Sci. U.S.A.">
        <title>The resurrection genome of Boea hygrometrica: A blueprint for survival of dehydration.</title>
        <authorList>
            <person name="Xiao L."/>
            <person name="Yang G."/>
            <person name="Zhang L."/>
            <person name="Yang X."/>
            <person name="Zhao S."/>
            <person name="Ji Z."/>
            <person name="Zhou Q."/>
            <person name="Hu M."/>
            <person name="Wang Y."/>
            <person name="Chen M."/>
            <person name="Xu Y."/>
            <person name="Jin H."/>
            <person name="Xiao X."/>
            <person name="Hu G."/>
            <person name="Bao F."/>
            <person name="Hu Y."/>
            <person name="Wan P."/>
            <person name="Li L."/>
            <person name="Deng X."/>
            <person name="Kuang T."/>
            <person name="Xiang C."/>
            <person name="Zhu J.K."/>
            <person name="Oliver M.J."/>
            <person name="He Y."/>
        </authorList>
    </citation>
    <scope>NUCLEOTIDE SEQUENCE [LARGE SCALE GENOMIC DNA]</scope>
    <source>
        <strain evidence="3">cv. XS01</strain>
    </source>
</reference>
<evidence type="ECO:0000259" key="1">
    <source>
        <dbReference type="Pfam" id="PF25793"/>
    </source>
</evidence>
<dbReference type="OrthoDB" id="70874at2759"/>
<dbReference type="InterPro" id="IPR024867">
    <property type="entry name" value="NFRKB"/>
</dbReference>
<accession>A0A2Z7CXP7</accession>
<sequence length="471" mass="53895">MNQQRLPNSNALSVQETIEEQTENIEVSERPSEVILNKEELIAAKVLYELANYTRGERISVKRKFEEDGLTSRGSRKRIEHSHEDFHVQDLSHKAIARTFSEFPFSIIHLLSAIRDALVTPLSLDNTLAYEYHPIHGHQPIIDRASFGIISHSKYSQRNLPSLTVDQISNRVRSKPGDFSILECKYPLVELVRGALKIFASETAPLGVTQWKPLTIYDGLSRTWIWKGPMPSTLTQENCTKVETSSTAWGISQENLVKIVDQYTIWLRGEQEILQHIARLPPFPLALMQVKDFHTRFNDRKRTNPNTISQSCDKIRAYFQREETIRYLIPNRTFYYTALDGKKSAVAPLQKNSKKASTKPRGHYVFKPNRPPQFSLLSLVRDAAARLPNNMGTRADICILVRDSQYVVENIPESAVKQVVSGALDRLHSEHDPCVEYNGKWGLWVYLHGDRHEEDFVDEGTSSSKTKNKDK</sequence>
<evidence type="ECO:0000313" key="2">
    <source>
        <dbReference type="EMBL" id="KZV51771.1"/>
    </source>
</evidence>
<gene>
    <name evidence="2" type="ORF">F511_11459</name>
</gene>
<dbReference type="EMBL" id="KQ991570">
    <property type="protein sequence ID" value="KZV51771.1"/>
    <property type="molecule type" value="Genomic_DNA"/>
</dbReference>